<reference evidence="2 3" key="1">
    <citation type="journal article" date="2021" name="Int. J. Syst. Evol. Microbiol.">
        <title>Reticulibacter mediterranei gen. nov., sp. nov., within the new family Reticulibacteraceae fam. nov., and Ktedonospora formicarum gen. nov., sp. nov., Ktedonobacter robiniae sp. nov., Dictyobacter formicarum sp. nov. and Dictyobacter arantiisoli sp. nov., belonging to the class Ktedonobacteria.</title>
        <authorList>
            <person name="Yabe S."/>
            <person name="Zheng Y."/>
            <person name="Wang C.M."/>
            <person name="Sakai Y."/>
            <person name="Abe K."/>
            <person name="Yokota A."/>
            <person name="Donadio S."/>
            <person name="Cavaletti L."/>
            <person name="Monciardini P."/>
        </authorList>
    </citation>
    <scope>NUCLEOTIDE SEQUENCE [LARGE SCALE GENOMIC DNA]</scope>
    <source>
        <strain evidence="2 3">SOSP1-30</strain>
    </source>
</reference>
<gene>
    <name evidence="2" type="ORF">KSB_43470</name>
</gene>
<proteinExistence type="predicted"/>
<keyword evidence="1" id="KW-1133">Transmembrane helix</keyword>
<keyword evidence="3" id="KW-1185">Reference proteome</keyword>
<keyword evidence="1" id="KW-0472">Membrane</keyword>
<name>A0ABQ3UU14_9CHLR</name>
<comment type="caution">
    <text evidence="2">The sequence shown here is derived from an EMBL/GenBank/DDBJ whole genome shotgun (WGS) entry which is preliminary data.</text>
</comment>
<evidence type="ECO:0000313" key="2">
    <source>
        <dbReference type="EMBL" id="GHO55872.1"/>
    </source>
</evidence>
<evidence type="ECO:0008006" key="4">
    <source>
        <dbReference type="Google" id="ProtNLM"/>
    </source>
</evidence>
<organism evidence="2 3">
    <name type="scientific">Ktedonobacter robiniae</name>
    <dbReference type="NCBI Taxonomy" id="2778365"/>
    <lineage>
        <taxon>Bacteria</taxon>
        <taxon>Bacillati</taxon>
        <taxon>Chloroflexota</taxon>
        <taxon>Ktedonobacteria</taxon>
        <taxon>Ktedonobacterales</taxon>
        <taxon>Ktedonobacteraceae</taxon>
        <taxon>Ktedonobacter</taxon>
    </lineage>
</organism>
<evidence type="ECO:0000313" key="3">
    <source>
        <dbReference type="Proteomes" id="UP000654345"/>
    </source>
</evidence>
<protein>
    <recommendedName>
        <fullName evidence="4">DUF4179 domain-containing protein</fullName>
    </recommendedName>
</protein>
<keyword evidence="1" id="KW-0812">Transmembrane</keyword>
<dbReference type="EMBL" id="BNJG01000002">
    <property type="protein sequence ID" value="GHO55872.1"/>
    <property type="molecule type" value="Genomic_DNA"/>
</dbReference>
<feature type="transmembrane region" description="Helical" evidence="1">
    <location>
        <begin position="74"/>
        <end position="94"/>
    </location>
</feature>
<evidence type="ECO:0000256" key="1">
    <source>
        <dbReference type="SAM" id="Phobius"/>
    </source>
</evidence>
<dbReference type="RefSeq" id="WP_201372498.1">
    <property type="nucleotide sequence ID" value="NZ_BNJG01000002.1"/>
</dbReference>
<accession>A0ABQ3UU14</accession>
<sequence>MKNTPMKGLEQHLRTHYHEEFGNPSPASEFWNTLAGRLPVQEQPQSWWQRWFRALSPTGIMLTSGSHRVSTRRIALTFSLALVVLLFATGAFYATGAIRFHSDQPAQTMLNPGVNSAALLSSLVKSDVQARTLAFTTVNQTEGTGSNTINLQNVYADANNIVLGYTFTIKVGPLGPQMPLPTITLPGQQPIKPYNTLIKFGDTIKPGQERTIAALAYFNASAIQSNPQHIQLNISISRGTTVEHFSPTVPFSVGKTVHVHQTVTAYGHTIMLDRVVITPSESRFYFSSRDVNRLDITNLSISGKKISGSPMPIPVVGYSFGIWQNLVNNTGTWTVNVSAPTNSLWGKIWQFTFDVK</sequence>
<dbReference type="Proteomes" id="UP000654345">
    <property type="component" value="Unassembled WGS sequence"/>
</dbReference>